<evidence type="ECO:0000313" key="2">
    <source>
        <dbReference type="EMBL" id="MZJ39962.1"/>
    </source>
</evidence>
<dbReference type="AlphaFoldDB" id="A0A6N9JJB6"/>
<protein>
    <submittedName>
        <fullName evidence="2">Uncharacterized protein</fullName>
    </submittedName>
</protein>
<organism evidence="2 3">
    <name type="scientific">Collinsella aerofaciens</name>
    <dbReference type="NCBI Taxonomy" id="74426"/>
    <lineage>
        <taxon>Bacteria</taxon>
        <taxon>Bacillati</taxon>
        <taxon>Actinomycetota</taxon>
        <taxon>Coriobacteriia</taxon>
        <taxon>Coriobacteriales</taxon>
        <taxon>Coriobacteriaceae</taxon>
        <taxon>Collinsella</taxon>
    </lineage>
</organism>
<evidence type="ECO:0000313" key="3">
    <source>
        <dbReference type="Proteomes" id="UP000469380"/>
    </source>
</evidence>
<sequence>MEITNCEQYVLSELDYEQRRNERLAAENNKLAKQLDAMTKRANGYSRIINRPKTPIEALADKVMREEMLTRFTYAEVTDVKSAFSGRLLDFDEWCHDAMRYVALADDVGEEEFTRFMHRDLKKIYDEKVAGCSK</sequence>
<dbReference type="RefSeq" id="WP_161160811.1">
    <property type="nucleotide sequence ID" value="NZ_WWSR01000015.1"/>
</dbReference>
<feature type="coiled-coil region" evidence="1">
    <location>
        <begin position="14"/>
        <end position="41"/>
    </location>
</feature>
<keyword evidence="1" id="KW-0175">Coiled coil</keyword>
<reference evidence="2 3" key="1">
    <citation type="journal article" date="2019" name="Nat. Med.">
        <title>A library of human gut bacterial isolates paired with longitudinal multiomics data enables mechanistic microbiome research.</title>
        <authorList>
            <person name="Poyet M."/>
            <person name="Groussin M."/>
            <person name="Gibbons S.M."/>
            <person name="Avila-Pacheco J."/>
            <person name="Jiang X."/>
            <person name="Kearney S.M."/>
            <person name="Perrotta A.R."/>
            <person name="Berdy B."/>
            <person name="Zhao S."/>
            <person name="Lieberman T.D."/>
            <person name="Swanson P.K."/>
            <person name="Smith M."/>
            <person name="Roesemann S."/>
            <person name="Alexander J.E."/>
            <person name="Rich S.A."/>
            <person name="Livny J."/>
            <person name="Vlamakis H."/>
            <person name="Clish C."/>
            <person name="Bullock K."/>
            <person name="Deik A."/>
            <person name="Scott J."/>
            <person name="Pierce K.A."/>
            <person name="Xavier R.J."/>
            <person name="Alm E.J."/>
        </authorList>
    </citation>
    <scope>NUCLEOTIDE SEQUENCE [LARGE SCALE GENOMIC DNA]</scope>
    <source>
        <strain evidence="2 3">BIOML-A20</strain>
    </source>
</reference>
<dbReference type="Proteomes" id="UP000469380">
    <property type="component" value="Unassembled WGS sequence"/>
</dbReference>
<name>A0A6N9JJB6_9ACTN</name>
<proteinExistence type="predicted"/>
<dbReference type="EMBL" id="WWSR01000015">
    <property type="protein sequence ID" value="MZJ39962.1"/>
    <property type="molecule type" value="Genomic_DNA"/>
</dbReference>
<accession>A0A6N9JJB6</accession>
<evidence type="ECO:0000256" key="1">
    <source>
        <dbReference type="SAM" id="Coils"/>
    </source>
</evidence>
<comment type="caution">
    <text evidence="2">The sequence shown here is derived from an EMBL/GenBank/DDBJ whole genome shotgun (WGS) entry which is preliminary data.</text>
</comment>
<gene>
    <name evidence="2" type="ORF">GT464_08425</name>
</gene>